<keyword evidence="5 7" id="KW-1133">Transmembrane helix</keyword>
<proteinExistence type="inferred from homology"/>
<evidence type="ECO:0000313" key="9">
    <source>
        <dbReference type="Proteomes" id="UP000253834"/>
    </source>
</evidence>
<keyword evidence="8" id="KW-0966">Cell projection</keyword>
<dbReference type="PANTHER" id="PTHR30161">
    <property type="entry name" value="FLAGELLAR EXPORT PROTEIN, MEMBRANE FLHA SUBUNIT-RELATED"/>
    <property type="match status" value="1"/>
</dbReference>
<dbReference type="RefSeq" id="WP_114896624.1">
    <property type="nucleotide sequence ID" value="NZ_CP022674.1"/>
</dbReference>
<dbReference type="Gene3D" id="1.10.8.540">
    <property type="entry name" value="FHIPEP family, domain 3"/>
    <property type="match status" value="1"/>
</dbReference>
<dbReference type="EMBL" id="CP022674">
    <property type="protein sequence ID" value="AXI31050.1"/>
    <property type="molecule type" value="Genomic_DNA"/>
</dbReference>
<dbReference type="NCBIfam" id="TIGR01398">
    <property type="entry name" value="FlhA"/>
    <property type="match status" value="1"/>
</dbReference>
<keyword evidence="3 7" id="KW-1003">Cell membrane</keyword>
<keyword evidence="8" id="KW-0282">Flagellum</keyword>
<accession>A0AA86LUY4</accession>
<reference evidence="8 9" key="1">
    <citation type="submission" date="2017-07" db="EMBL/GenBank/DDBJ databases">
        <title>Isolation and development of strain Bacillus megaterium SR7 for enhanced growth and metabolite production under supercritical carbon dioxide.</title>
        <authorList>
            <person name="Freedman A.J.E."/>
            <person name="Peet K.C."/>
            <person name="Boock J.T."/>
            <person name="Penn K."/>
            <person name="Prather K.L.J."/>
            <person name="Thompson J.R."/>
        </authorList>
    </citation>
    <scope>NUCLEOTIDE SEQUENCE [LARGE SCALE GENOMIC DNA]</scope>
    <source>
        <strain evidence="8 9">SR7</strain>
    </source>
</reference>
<dbReference type="PROSITE" id="PS00994">
    <property type="entry name" value="FHIPEP"/>
    <property type="match status" value="1"/>
</dbReference>
<feature type="transmembrane region" description="Helical" evidence="7">
    <location>
        <begin position="53"/>
        <end position="72"/>
    </location>
</feature>
<dbReference type="InterPro" id="IPR042196">
    <property type="entry name" value="FHIPEP_4"/>
</dbReference>
<dbReference type="AlphaFoldDB" id="A0AA86LUY4"/>
<evidence type="ECO:0000256" key="3">
    <source>
        <dbReference type="ARBA" id="ARBA00022475"/>
    </source>
</evidence>
<keyword evidence="7" id="KW-1006">Bacterial flagellum protein export</keyword>
<keyword evidence="4 7" id="KW-0812">Transmembrane</keyword>
<feature type="transmembrane region" description="Helical" evidence="7">
    <location>
        <begin position="264"/>
        <end position="284"/>
    </location>
</feature>
<dbReference type="InterPro" id="IPR042193">
    <property type="entry name" value="FHIPEP_3"/>
</dbReference>
<keyword evidence="7" id="KW-0813">Transport</keyword>
<feature type="transmembrane region" description="Helical" evidence="7">
    <location>
        <begin position="188"/>
        <end position="210"/>
    </location>
</feature>
<evidence type="ECO:0000313" key="8">
    <source>
        <dbReference type="EMBL" id="AXI31050.1"/>
    </source>
</evidence>
<feature type="transmembrane region" description="Helical" evidence="7">
    <location>
        <begin position="5"/>
        <end position="21"/>
    </location>
</feature>
<evidence type="ECO:0000256" key="6">
    <source>
        <dbReference type="ARBA" id="ARBA00023136"/>
    </source>
</evidence>
<keyword evidence="7" id="KW-1005">Bacterial flagellum biogenesis</keyword>
<protein>
    <recommendedName>
        <fullName evidence="7">Flagellar biosynthesis protein FlhA</fullName>
    </recommendedName>
</protein>
<keyword evidence="7" id="KW-0653">Protein transport</keyword>
<dbReference type="PRINTS" id="PR00949">
    <property type="entry name" value="TYPE3IMAPROT"/>
</dbReference>
<organism evidence="8 9">
    <name type="scientific">Priestia megaterium</name>
    <name type="common">Bacillus megaterium</name>
    <dbReference type="NCBI Taxonomy" id="1404"/>
    <lineage>
        <taxon>Bacteria</taxon>
        <taxon>Bacillati</taxon>
        <taxon>Bacillota</taxon>
        <taxon>Bacilli</taxon>
        <taxon>Bacillales</taxon>
        <taxon>Bacillaceae</taxon>
        <taxon>Priestia</taxon>
    </lineage>
</organism>
<dbReference type="InterPro" id="IPR042194">
    <property type="entry name" value="FHIPEP_1"/>
</dbReference>
<feature type="transmembrane region" description="Helical" evidence="7">
    <location>
        <begin position="92"/>
        <end position="119"/>
    </location>
</feature>
<dbReference type="Gene3D" id="3.40.30.60">
    <property type="entry name" value="FHIPEP family, domain 1"/>
    <property type="match status" value="1"/>
</dbReference>
<feature type="transmembrane region" description="Helical" evidence="7">
    <location>
        <begin position="230"/>
        <end position="252"/>
    </location>
</feature>
<dbReference type="GO" id="GO:0044780">
    <property type="term" value="P:bacterial-type flagellum assembly"/>
    <property type="evidence" value="ECO:0007669"/>
    <property type="project" value="InterPro"/>
</dbReference>
<dbReference type="InterPro" id="IPR025505">
    <property type="entry name" value="FHIPEP_CS"/>
</dbReference>
<comment type="subcellular location">
    <subcellularLocation>
        <location evidence="1 7">Cell membrane</location>
        <topology evidence="1 7">Multi-pass membrane protein</topology>
    </subcellularLocation>
</comment>
<dbReference type="Gene3D" id="3.40.50.12790">
    <property type="entry name" value="FHIPEP family, domain 4"/>
    <property type="match status" value="1"/>
</dbReference>
<dbReference type="PANTHER" id="PTHR30161:SF1">
    <property type="entry name" value="FLAGELLAR BIOSYNTHESIS PROTEIN FLHA-RELATED"/>
    <property type="match status" value="1"/>
</dbReference>
<evidence type="ECO:0000256" key="4">
    <source>
        <dbReference type="ARBA" id="ARBA00022692"/>
    </source>
</evidence>
<name>A0AA86LUY4_PRIMG</name>
<feature type="transmembrane region" description="Helical" evidence="7">
    <location>
        <begin position="27"/>
        <end position="46"/>
    </location>
</feature>
<comment type="function">
    <text evidence="7">Required for formation of the rod structure of the flagellar apparatus. Together with FliI and FliH, may constitute the export apparatus of flagellin.</text>
</comment>
<dbReference type="InterPro" id="IPR001712">
    <property type="entry name" value="T3SS_FHIPEP"/>
</dbReference>
<evidence type="ECO:0000256" key="5">
    <source>
        <dbReference type="ARBA" id="ARBA00022989"/>
    </source>
</evidence>
<dbReference type="Proteomes" id="UP000253834">
    <property type="component" value="Chromosome"/>
</dbReference>
<sequence>MSARELPVVIGVVLIIVMLVIPLPSWLLSILIMINISLALLVLLVSMNMKEPLELSVFPSLLLVLTLFRLGLNVSTTRSILGTGEAGGVVETFGHFVIGGNPLVGFVVFIILIIIQFLVITKGAERVSEVAARFTLDAMPGKQMSIDADLNAGMISEKQAIDRREKIQREADFYGAMDGASKFVKGDAIAGIVITLINILFGIIIGMLQMGMSITEASQTFTLLTVGDGLVSQIPALMISTATGIIVTRAASTGNLSEDITRQLFAFPVMLYVTGGTIAALGLITPINDVITMPIAILLGVGGYYLSQAKHQAVREEMAPTEEELEDNEMKSPESVVNLLSVDPIEFEFGYALIPLADTNQGGDLLDRIVMIRRQLALELGLVIPVVRIRDNIQLQPNEYCLKIKGNEVAKGELLLDHYLAISPGMDDDLIEGIDTLEPAFKMPAKWISESVKEQAEMFGYTVVDPPSVVSTHITEVIKSYAHELIGRQETKQLIDHTKETYPILIEEVTPNPLSVGDIQRVLAKLLKESVSIRNLPIIFEVLADYGKMTSDTDLLTEYVRQGLARQITSQYTIQEGLLRVLTLSGKVEKTMAEAVQQTEHGNYLSLDPNVSQAIVESIAKQTETLSFQEQSPIVLCSPAVRMYVRQITERYFPHMAVLSYNELEANVEVQSVGVVDI</sequence>
<evidence type="ECO:0000256" key="1">
    <source>
        <dbReference type="ARBA" id="ARBA00004651"/>
    </source>
</evidence>
<dbReference type="PIRSF" id="PIRSF005419">
    <property type="entry name" value="FlhA"/>
    <property type="match status" value="1"/>
</dbReference>
<dbReference type="Pfam" id="PF00771">
    <property type="entry name" value="FHIPEP"/>
    <property type="match status" value="1"/>
</dbReference>
<evidence type="ECO:0000256" key="2">
    <source>
        <dbReference type="ARBA" id="ARBA00008835"/>
    </source>
</evidence>
<dbReference type="InterPro" id="IPR006301">
    <property type="entry name" value="FlhA"/>
</dbReference>
<dbReference type="GO" id="GO:0009306">
    <property type="term" value="P:protein secretion"/>
    <property type="evidence" value="ECO:0007669"/>
    <property type="project" value="InterPro"/>
</dbReference>
<gene>
    <name evidence="7 8" type="primary">flhA</name>
    <name evidence="8" type="ORF">CIB87_19220</name>
</gene>
<keyword evidence="8" id="KW-0969">Cilium</keyword>
<comment type="similarity">
    <text evidence="2 7">Belongs to the FHIPEP (flagella/HR/invasion proteins export pore) family.</text>
</comment>
<keyword evidence="6 7" id="KW-0472">Membrane</keyword>
<evidence type="ECO:0000256" key="7">
    <source>
        <dbReference type="RuleBase" id="RU364093"/>
    </source>
</evidence>
<dbReference type="GO" id="GO:0005886">
    <property type="term" value="C:plasma membrane"/>
    <property type="evidence" value="ECO:0007669"/>
    <property type="project" value="UniProtKB-SubCell"/>
</dbReference>